<dbReference type="GO" id="GO:0016491">
    <property type="term" value="F:oxidoreductase activity"/>
    <property type="evidence" value="ECO:0007669"/>
    <property type="project" value="InterPro"/>
</dbReference>
<dbReference type="Proteomes" id="UP000565715">
    <property type="component" value="Unassembled WGS sequence"/>
</dbReference>
<feature type="domain" description="EthD" evidence="1">
    <location>
        <begin position="127"/>
        <end position="190"/>
    </location>
</feature>
<keyword evidence="3" id="KW-1185">Reference proteome</keyword>
<evidence type="ECO:0000259" key="1">
    <source>
        <dbReference type="Pfam" id="PF07110"/>
    </source>
</evidence>
<evidence type="ECO:0000313" key="3">
    <source>
        <dbReference type="Proteomes" id="UP000565715"/>
    </source>
</evidence>
<organism evidence="2 3">
    <name type="scientific">Nocardia speluncae</name>
    <dbReference type="NCBI Taxonomy" id="419477"/>
    <lineage>
        <taxon>Bacteria</taxon>
        <taxon>Bacillati</taxon>
        <taxon>Actinomycetota</taxon>
        <taxon>Actinomycetes</taxon>
        <taxon>Mycobacteriales</taxon>
        <taxon>Nocardiaceae</taxon>
        <taxon>Nocardia</taxon>
    </lineage>
</organism>
<protein>
    <submittedName>
        <fullName evidence="2">EthD domain-containing protein</fullName>
    </submittedName>
</protein>
<reference evidence="2 3" key="1">
    <citation type="submission" date="2020-04" db="EMBL/GenBank/DDBJ databases">
        <title>MicrobeNet Type strains.</title>
        <authorList>
            <person name="Nicholson A.C."/>
        </authorList>
    </citation>
    <scope>NUCLEOTIDE SEQUENCE [LARGE SCALE GENOMIC DNA]</scope>
    <source>
        <strain evidence="2 3">DSM 45078</strain>
    </source>
</reference>
<comment type="caution">
    <text evidence="2">The sequence shown here is derived from an EMBL/GenBank/DDBJ whole genome shotgun (WGS) entry which is preliminary data.</text>
</comment>
<dbReference type="RefSeq" id="WP_084470943.1">
    <property type="nucleotide sequence ID" value="NZ_JAAXOO010000002.1"/>
</dbReference>
<dbReference type="EMBL" id="JAAXOO010000002">
    <property type="protein sequence ID" value="NKY33177.1"/>
    <property type="molecule type" value="Genomic_DNA"/>
</dbReference>
<evidence type="ECO:0000313" key="2">
    <source>
        <dbReference type="EMBL" id="NKY33177.1"/>
    </source>
</evidence>
<accession>A0A846XCN8</accession>
<dbReference type="InterPro" id="IPR009799">
    <property type="entry name" value="EthD_dom"/>
</dbReference>
<dbReference type="InterPro" id="IPR011008">
    <property type="entry name" value="Dimeric_a/b-barrel"/>
</dbReference>
<dbReference type="Gene3D" id="3.30.70.100">
    <property type="match status" value="1"/>
</dbReference>
<proteinExistence type="predicted"/>
<gene>
    <name evidence="2" type="ORF">HGA13_08865</name>
</gene>
<dbReference type="SUPFAM" id="SSF54909">
    <property type="entry name" value="Dimeric alpha+beta barrel"/>
    <property type="match status" value="1"/>
</dbReference>
<dbReference type="AlphaFoldDB" id="A0A846XCN8"/>
<sequence>MEKLIYVLWRHEDNSAARLSAALRGDLAQALGKAGARGIQVNVTDADVANATLNRAPWGKAADAVVSLWVDSWRDEVRHPLETALQSVAREIAGWLVTESVPLTPPATAPGARTPGLSNIAFIRRPEAMAPAQWLDRWHNHHTTVAIRTQSTFGYIQNTVVRSLTPNTFPVDGIVEELFPLEAATDQHAFYGSGGDPDELARRQGLMSQSVSAFLDGAATGVMPTSRFVIGSPFG</sequence>
<name>A0A846XCN8_9NOCA</name>
<dbReference type="Pfam" id="PF07110">
    <property type="entry name" value="EthD"/>
    <property type="match status" value="1"/>
</dbReference>